<dbReference type="InterPro" id="IPR036635">
    <property type="entry name" value="MurB_C_sf"/>
</dbReference>
<evidence type="ECO:0000256" key="1">
    <source>
        <dbReference type="ARBA" id="ARBA00001974"/>
    </source>
</evidence>
<dbReference type="AlphaFoldDB" id="A0A2H0U926"/>
<dbReference type="UniPathway" id="UPA00219"/>
<dbReference type="GO" id="GO:0071949">
    <property type="term" value="F:FAD binding"/>
    <property type="evidence" value="ECO:0007669"/>
    <property type="project" value="InterPro"/>
</dbReference>
<evidence type="ECO:0000256" key="3">
    <source>
        <dbReference type="ARBA" id="ARBA00004496"/>
    </source>
</evidence>
<comment type="pathway">
    <text evidence="4 16">Cell wall biogenesis; peptidoglycan biosynthesis.</text>
</comment>
<keyword evidence="12 16" id="KW-0560">Oxidoreductase</keyword>
<dbReference type="PROSITE" id="PS51387">
    <property type="entry name" value="FAD_PCMH"/>
    <property type="match status" value="1"/>
</dbReference>
<evidence type="ECO:0000256" key="7">
    <source>
        <dbReference type="ARBA" id="ARBA00022630"/>
    </source>
</evidence>
<comment type="subcellular location">
    <subcellularLocation>
        <location evidence="3 16">Cytoplasm</location>
    </subcellularLocation>
</comment>
<dbReference type="EC" id="1.3.1.98" evidence="16"/>
<protein>
    <recommendedName>
        <fullName evidence="16">UDP-N-acetylenolpyruvoylglucosamine reductase</fullName>
        <ecNumber evidence="16">1.3.1.98</ecNumber>
    </recommendedName>
    <alternativeName>
        <fullName evidence="16">UDP-N-acetylmuramate dehydrogenase</fullName>
    </alternativeName>
</protein>
<evidence type="ECO:0000256" key="14">
    <source>
        <dbReference type="ARBA" id="ARBA00023316"/>
    </source>
</evidence>
<dbReference type="InterPro" id="IPR016167">
    <property type="entry name" value="FAD-bd_PCMH_sub1"/>
</dbReference>
<dbReference type="GO" id="GO:0005829">
    <property type="term" value="C:cytosol"/>
    <property type="evidence" value="ECO:0007669"/>
    <property type="project" value="TreeGrafter"/>
</dbReference>
<keyword evidence="11 16" id="KW-0573">Peptidoglycan synthesis</keyword>
<evidence type="ECO:0000256" key="15">
    <source>
        <dbReference type="ARBA" id="ARBA00048914"/>
    </source>
</evidence>
<evidence type="ECO:0000256" key="2">
    <source>
        <dbReference type="ARBA" id="ARBA00003921"/>
    </source>
</evidence>
<comment type="cofactor">
    <cofactor evidence="1 16">
        <name>FAD</name>
        <dbReference type="ChEBI" id="CHEBI:57692"/>
    </cofactor>
</comment>
<dbReference type="PANTHER" id="PTHR21071:SF4">
    <property type="entry name" value="UDP-N-ACETYLENOLPYRUVOYLGLUCOSAMINE REDUCTASE"/>
    <property type="match status" value="1"/>
</dbReference>
<dbReference type="GO" id="GO:0008360">
    <property type="term" value="P:regulation of cell shape"/>
    <property type="evidence" value="ECO:0007669"/>
    <property type="project" value="UniProtKB-KW"/>
</dbReference>
<dbReference type="EMBL" id="PFBM01000021">
    <property type="protein sequence ID" value="PIR82196.1"/>
    <property type="molecule type" value="Genomic_DNA"/>
</dbReference>
<keyword evidence="7 16" id="KW-0285">Flavoprotein</keyword>
<sequence length="326" mass="35150">MRYGSLSPPKSSMLDVREQVPLAPLTTFGIGGPARYFVDVTSEKEIMQALHWATRKNVRAVLLAGGSNVLVPDEGLEALVIRIAQSAYDISGATLIADAGCNLCELIGKTAAAGLGGWERLAGIPGTIGGAVRGNAGAFGTEMRDIVVWVRAVDMESGEVREYTNEECHFSYRMSYFKRNPALFVTKVCVALEEVPPVEAQRIIEETVAERERRHIQDVRAAGSYFMNPVAPKAIQSRFEKEKGVAARGGRVPAGWLIEKAGLKGARVGGAQASEQHPNYLVNTGTATAADVRALAERIREAVQDAFGVELQEEAVVLGRDGRTVR</sequence>
<feature type="active site" description="Proton donor" evidence="16">
    <location>
        <position position="224"/>
    </location>
</feature>
<dbReference type="GO" id="GO:0008762">
    <property type="term" value="F:UDP-N-acetylmuramate dehydrogenase activity"/>
    <property type="evidence" value="ECO:0007669"/>
    <property type="project" value="UniProtKB-UniRule"/>
</dbReference>
<evidence type="ECO:0000259" key="17">
    <source>
        <dbReference type="PROSITE" id="PS51387"/>
    </source>
</evidence>
<evidence type="ECO:0000256" key="9">
    <source>
        <dbReference type="ARBA" id="ARBA00022857"/>
    </source>
</evidence>
<reference evidence="19" key="1">
    <citation type="submission" date="2017-09" db="EMBL/GenBank/DDBJ databases">
        <title>Depth-based differentiation of microbial function through sediment-hosted aquifers and enrichment of novel symbionts in the deep terrestrial subsurface.</title>
        <authorList>
            <person name="Probst A.J."/>
            <person name="Ladd B."/>
            <person name="Jarett J.K."/>
            <person name="Geller-Mcgrath D.E."/>
            <person name="Sieber C.M.K."/>
            <person name="Emerson J.B."/>
            <person name="Anantharaman K."/>
            <person name="Thomas B.C."/>
            <person name="Malmstrom R."/>
            <person name="Stieglmeier M."/>
            <person name="Klingl A."/>
            <person name="Woyke T."/>
            <person name="Ryan C.M."/>
            <person name="Banfield J.F."/>
        </authorList>
    </citation>
    <scope>NUCLEOTIDE SEQUENCE [LARGE SCALE GENOMIC DNA]</scope>
</reference>
<feature type="active site" evidence="16">
    <location>
        <position position="173"/>
    </location>
</feature>
<organism evidence="18 19">
    <name type="scientific">Candidatus Kaiserbacteria bacterium CG10_big_fil_rev_8_21_14_0_10_59_10</name>
    <dbReference type="NCBI Taxonomy" id="1974612"/>
    <lineage>
        <taxon>Bacteria</taxon>
        <taxon>Candidatus Kaiseribacteriota</taxon>
    </lineage>
</organism>
<dbReference type="GO" id="GO:0051301">
    <property type="term" value="P:cell division"/>
    <property type="evidence" value="ECO:0007669"/>
    <property type="project" value="UniProtKB-KW"/>
</dbReference>
<dbReference type="NCBIfam" id="TIGR00179">
    <property type="entry name" value="murB"/>
    <property type="match status" value="1"/>
</dbReference>
<keyword evidence="13 16" id="KW-0131">Cell cycle</keyword>
<dbReference type="InterPro" id="IPR016169">
    <property type="entry name" value="FAD-bd_PCMH_sub2"/>
</dbReference>
<feature type="active site" evidence="16">
    <location>
        <position position="314"/>
    </location>
</feature>
<comment type="similarity">
    <text evidence="16">Belongs to the MurB family.</text>
</comment>
<dbReference type="InterPro" id="IPR003170">
    <property type="entry name" value="MurB"/>
</dbReference>
<dbReference type="GO" id="GO:0009252">
    <property type="term" value="P:peptidoglycan biosynthetic process"/>
    <property type="evidence" value="ECO:0007669"/>
    <property type="project" value="UniProtKB-UniRule"/>
</dbReference>
<feature type="domain" description="FAD-binding PCMH-type" evidence="17">
    <location>
        <begin position="29"/>
        <end position="268"/>
    </location>
</feature>
<dbReference type="InterPro" id="IPR011601">
    <property type="entry name" value="MurB_C"/>
</dbReference>
<evidence type="ECO:0000256" key="8">
    <source>
        <dbReference type="ARBA" id="ARBA00022827"/>
    </source>
</evidence>
<gene>
    <name evidence="16 18" type="primary">murB</name>
    <name evidence="18" type="ORF">COU20_03495</name>
</gene>
<evidence type="ECO:0000256" key="13">
    <source>
        <dbReference type="ARBA" id="ARBA00023306"/>
    </source>
</evidence>
<dbReference type="PANTHER" id="PTHR21071">
    <property type="entry name" value="UDP-N-ACETYLENOLPYRUVOYLGLUCOSAMINE REDUCTASE"/>
    <property type="match status" value="1"/>
</dbReference>
<dbReference type="GO" id="GO:0071555">
    <property type="term" value="P:cell wall organization"/>
    <property type="evidence" value="ECO:0007669"/>
    <property type="project" value="UniProtKB-KW"/>
</dbReference>
<dbReference type="SUPFAM" id="SSF56194">
    <property type="entry name" value="Uridine diphospho-N-Acetylenolpyruvylglucosamine reductase, MurB, C-terminal domain"/>
    <property type="match status" value="1"/>
</dbReference>
<dbReference type="SUPFAM" id="SSF56176">
    <property type="entry name" value="FAD-binding/transporter-associated domain-like"/>
    <property type="match status" value="1"/>
</dbReference>
<keyword evidence="9 16" id="KW-0521">NADP</keyword>
<evidence type="ECO:0000256" key="5">
    <source>
        <dbReference type="ARBA" id="ARBA00022490"/>
    </source>
</evidence>
<evidence type="ECO:0000256" key="11">
    <source>
        <dbReference type="ARBA" id="ARBA00022984"/>
    </source>
</evidence>
<keyword evidence="5 16" id="KW-0963">Cytoplasm</keyword>
<keyword evidence="6 16" id="KW-0132">Cell division</keyword>
<dbReference type="Pfam" id="PF01565">
    <property type="entry name" value="FAD_binding_4"/>
    <property type="match status" value="1"/>
</dbReference>
<evidence type="ECO:0000256" key="12">
    <source>
        <dbReference type="ARBA" id="ARBA00023002"/>
    </source>
</evidence>
<comment type="catalytic activity">
    <reaction evidence="15 16">
        <text>UDP-N-acetyl-alpha-D-muramate + NADP(+) = UDP-N-acetyl-3-O-(1-carboxyvinyl)-alpha-D-glucosamine + NADPH + H(+)</text>
        <dbReference type="Rhea" id="RHEA:12248"/>
        <dbReference type="ChEBI" id="CHEBI:15378"/>
        <dbReference type="ChEBI" id="CHEBI:57783"/>
        <dbReference type="ChEBI" id="CHEBI:58349"/>
        <dbReference type="ChEBI" id="CHEBI:68483"/>
        <dbReference type="ChEBI" id="CHEBI:70757"/>
        <dbReference type="EC" id="1.3.1.98"/>
    </reaction>
</comment>
<dbReference type="Pfam" id="PF02873">
    <property type="entry name" value="MurB_C"/>
    <property type="match status" value="1"/>
</dbReference>
<evidence type="ECO:0000256" key="6">
    <source>
        <dbReference type="ARBA" id="ARBA00022618"/>
    </source>
</evidence>
<keyword evidence="10 16" id="KW-0133">Cell shape</keyword>
<evidence type="ECO:0000313" key="18">
    <source>
        <dbReference type="EMBL" id="PIR82196.1"/>
    </source>
</evidence>
<dbReference type="Gene3D" id="3.30.465.10">
    <property type="match status" value="1"/>
</dbReference>
<accession>A0A2H0U926</accession>
<evidence type="ECO:0000256" key="4">
    <source>
        <dbReference type="ARBA" id="ARBA00004752"/>
    </source>
</evidence>
<keyword evidence="8 16" id="KW-0274">FAD</keyword>
<dbReference type="InterPro" id="IPR036318">
    <property type="entry name" value="FAD-bd_PCMH-like_sf"/>
</dbReference>
<evidence type="ECO:0000256" key="16">
    <source>
        <dbReference type="HAMAP-Rule" id="MF_00037"/>
    </source>
</evidence>
<comment type="caution">
    <text evidence="18">The sequence shown here is derived from an EMBL/GenBank/DDBJ whole genome shotgun (WGS) entry which is preliminary data.</text>
</comment>
<proteinExistence type="inferred from homology"/>
<comment type="function">
    <text evidence="2 16">Cell wall formation.</text>
</comment>
<evidence type="ECO:0000313" key="19">
    <source>
        <dbReference type="Proteomes" id="UP000231379"/>
    </source>
</evidence>
<dbReference type="Gene3D" id="3.90.78.10">
    <property type="entry name" value="UDP-N-acetylenolpyruvoylglucosamine reductase, C-terminal domain"/>
    <property type="match status" value="1"/>
</dbReference>
<dbReference type="HAMAP" id="MF_00037">
    <property type="entry name" value="MurB"/>
    <property type="match status" value="1"/>
</dbReference>
<evidence type="ECO:0000256" key="10">
    <source>
        <dbReference type="ARBA" id="ARBA00022960"/>
    </source>
</evidence>
<keyword evidence="14 16" id="KW-0961">Cell wall biogenesis/degradation</keyword>
<name>A0A2H0U926_9BACT</name>
<dbReference type="Proteomes" id="UP000231379">
    <property type="component" value="Unassembled WGS sequence"/>
</dbReference>
<dbReference type="InterPro" id="IPR006094">
    <property type="entry name" value="Oxid_FAD_bind_N"/>
</dbReference>
<dbReference type="InterPro" id="IPR016166">
    <property type="entry name" value="FAD-bd_PCMH"/>
</dbReference>
<dbReference type="Gene3D" id="3.30.43.10">
    <property type="entry name" value="Uridine Diphospho-n-acetylenolpyruvylglucosamine Reductase, domain 2"/>
    <property type="match status" value="1"/>
</dbReference>